<dbReference type="Proteomes" id="UP000636709">
    <property type="component" value="Unassembled WGS sequence"/>
</dbReference>
<evidence type="ECO:0000313" key="2">
    <source>
        <dbReference type="EMBL" id="KAF8690119.1"/>
    </source>
</evidence>
<organism evidence="2 3">
    <name type="scientific">Digitaria exilis</name>
    <dbReference type="NCBI Taxonomy" id="1010633"/>
    <lineage>
        <taxon>Eukaryota</taxon>
        <taxon>Viridiplantae</taxon>
        <taxon>Streptophyta</taxon>
        <taxon>Embryophyta</taxon>
        <taxon>Tracheophyta</taxon>
        <taxon>Spermatophyta</taxon>
        <taxon>Magnoliopsida</taxon>
        <taxon>Liliopsida</taxon>
        <taxon>Poales</taxon>
        <taxon>Poaceae</taxon>
        <taxon>PACMAD clade</taxon>
        <taxon>Panicoideae</taxon>
        <taxon>Panicodae</taxon>
        <taxon>Paniceae</taxon>
        <taxon>Anthephorinae</taxon>
        <taxon>Digitaria</taxon>
    </lineage>
</organism>
<name>A0A835BCN4_9POAL</name>
<feature type="region of interest" description="Disordered" evidence="1">
    <location>
        <begin position="113"/>
        <end position="166"/>
    </location>
</feature>
<accession>A0A835BCN4</accession>
<evidence type="ECO:0000256" key="1">
    <source>
        <dbReference type="SAM" id="MobiDB-lite"/>
    </source>
</evidence>
<proteinExistence type="predicted"/>
<comment type="caution">
    <text evidence="2">The sequence shown here is derived from an EMBL/GenBank/DDBJ whole genome shotgun (WGS) entry which is preliminary data.</text>
</comment>
<reference evidence="2" key="1">
    <citation type="submission" date="2020-07" db="EMBL/GenBank/DDBJ databases">
        <title>Genome sequence and genetic diversity analysis of an under-domesticated orphan crop, white fonio (Digitaria exilis).</title>
        <authorList>
            <person name="Bennetzen J.L."/>
            <person name="Chen S."/>
            <person name="Ma X."/>
            <person name="Wang X."/>
            <person name="Yssel A.E.J."/>
            <person name="Chaluvadi S.R."/>
            <person name="Johnson M."/>
            <person name="Gangashetty P."/>
            <person name="Hamidou F."/>
            <person name="Sanogo M.D."/>
            <person name="Zwaenepoel A."/>
            <person name="Wallace J."/>
            <person name="Van De Peer Y."/>
            <person name="Van Deynze A."/>
        </authorList>
    </citation>
    <scope>NUCLEOTIDE SEQUENCE</scope>
    <source>
        <tissue evidence="2">Leaves</tissue>
    </source>
</reference>
<evidence type="ECO:0000313" key="3">
    <source>
        <dbReference type="Proteomes" id="UP000636709"/>
    </source>
</evidence>
<dbReference type="EMBL" id="JACEFO010001992">
    <property type="protein sequence ID" value="KAF8690119.1"/>
    <property type="molecule type" value="Genomic_DNA"/>
</dbReference>
<dbReference type="AlphaFoldDB" id="A0A835BCN4"/>
<sequence>MTVVRRTHGFRAPPDTIHPWPQPSGWGPIRADIAGIQVFNQSLPVKDLHGVLVRQAFIPAPKPCKNIATQRESQGTAPPLCPGCLLFPFKFLRSPLSSLSCDSKAISVSPRINNAAESSPSPVALSLPRPARRPPTHPPINPERKNPTTHAGHGAAGRRRKGTGAADKLSLWHTATFRPILTHDELEPILSAAGFVPLPPPPPPAQDERAAPTPTVAWREYAFLGCNANAAAAAARRRPGPGPPRPRLPYPRLDGLHLKTYEAFLGAVEAYLGADRVSNLFHVRCVCVSLPRRYGLVGCITPRERRRVACESFSLPPPGFHVVYARALRRLPPHIAIAVPVLSLMPVTNPHDRAFDKVFRPMRNVSPEEDGLIVYREGTLDDLTFEMCSNHGAVEDLGHHVIPGVSCTDLGYLRKVDGNCHQEGCCARYPAAAAASGGYDFFAIQLKDLLPKY</sequence>
<dbReference type="OrthoDB" id="767245at2759"/>
<protein>
    <submittedName>
        <fullName evidence="2">Uncharacterized protein</fullName>
    </submittedName>
</protein>
<gene>
    <name evidence="2" type="ORF">HU200_041357</name>
</gene>
<keyword evidence="3" id="KW-1185">Reference proteome</keyword>
<feature type="region of interest" description="Disordered" evidence="1">
    <location>
        <begin position="1"/>
        <end position="23"/>
    </location>
</feature>